<dbReference type="SUPFAM" id="SSF49313">
    <property type="entry name" value="Cadherin-like"/>
    <property type="match status" value="1"/>
</dbReference>
<dbReference type="GO" id="GO:0051965">
    <property type="term" value="P:positive regulation of synapse assembly"/>
    <property type="evidence" value="ECO:0007669"/>
    <property type="project" value="TreeGrafter"/>
</dbReference>
<feature type="domain" description="Cadherin" evidence="15">
    <location>
        <begin position="119"/>
        <end position="197"/>
    </location>
</feature>
<evidence type="ECO:0000256" key="5">
    <source>
        <dbReference type="ARBA" id="ARBA00022889"/>
    </source>
</evidence>
<evidence type="ECO:0000256" key="3">
    <source>
        <dbReference type="ARBA" id="ARBA00022737"/>
    </source>
</evidence>
<dbReference type="SMART" id="SM00112">
    <property type="entry name" value="CA"/>
    <property type="match status" value="1"/>
</dbReference>
<keyword evidence="16" id="KW-1185">Reference proteome</keyword>
<accession>A0A1I7XTZ8</accession>
<name>A0A1I7XTZ8_HETBA</name>
<dbReference type="GO" id="GO:0007156">
    <property type="term" value="P:homophilic cell adhesion via plasma membrane adhesion molecules"/>
    <property type="evidence" value="ECO:0007669"/>
    <property type="project" value="InterPro"/>
</dbReference>
<dbReference type="SUPFAM" id="SSF49899">
    <property type="entry name" value="Concanavalin A-like lectins/glucanases"/>
    <property type="match status" value="1"/>
</dbReference>
<dbReference type="GO" id="GO:0050806">
    <property type="term" value="P:positive regulation of synaptic transmission"/>
    <property type="evidence" value="ECO:0007669"/>
    <property type="project" value="TreeGrafter"/>
</dbReference>
<dbReference type="PANTHER" id="PTHR14139:SF2">
    <property type="entry name" value="CALSYNTENIN-1"/>
    <property type="match status" value="1"/>
</dbReference>
<dbReference type="InterPro" id="IPR013320">
    <property type="entry name" value="ConA-like_dom_sf"/>
</dbReference>
<dbReference type="AlphaFoldDB" id="A0A1I7XTZ8"/>
<dbReference type="FunFam" id="2.60.120.200:FF:000260">
    <property type="entry name" value="CAlSYntenin/Alcadein homolog"/>
    <property type="match status" value="1"/>
</dbReference>
<comment type="similarity">
    <text evidence="11">Belongs to the calsyntenin family.</text>
</comment>
<dbReference type="CDD" id="cd11304">
    <property type="entry name" value="Cadherin_repeat"/>
    <property type="match status" value="1"/>
</dbReference>
<keyword evidence="9" id="KW-0325">Glycoprotein</keyword>
<dbReference type="WBParaSite" id="Hba_20968">
    <property type="protein sequence ID" value="Hba_20968"/>
    <property type="gene ID" value="Hba_20968"/>
</dbReference>
<feature type="chain" id="PRO_5012023393" evidence="14">
    <location>
        <begin position="16"/>
        <end position="687"/>
    </location>
</feature>
<dbReference type="PROSITE" id="PS50268">
    <property type="entry name" value="CADHERIN_2"/>
    <property type="match status" value="1"/>
</dbReference>
<evidence type="ECO:0000313" key="16">
    <source>
        <dbReference type="Proteomes" id="UP000095283"/>
    </source>
</evidence>
<reference evidence="17" key="1">
    <citation type="submission" date="2016-11" db="UniProtKB">
        <authorList>
            <consortium name="WormBaseParasite"/>
        </authorList>
    </citation>
    <scope>IDENTIFICATION</scope>
</reference>
<evidence type="ECO:0000256" key="9">
    <source>
        <dbReference type="ARBA" id="ARBA00023180"/>
    </source>
</evidence>
<keyword evidence="1" id="KW-0812">Transmembrane</keyword>
<dbReference type="Gene3D" id="2.60.40.60">
    <property type="entry name" value="Cadherins"/>
    <property type="match status" value="1"/>
</dbReference>
<evidence type="ECO:0000256" key="8">
    <source>
        <dbReference type="ARBA" id="ARBA00023136"/>
    </source>
</evidence>
<feature type="signal peptide" evidence="14">
    <location>
        <begin position="1"/>
        <end position="15"/>
    </location>
</feature>
<dbReference type="FunFam" id="2.60.40.60:FF:000352">
    <property type="entry name" value="CAlSYntenin/Alcadein homolog"/>
    <property type="match status" value="1"/>
</dbReference>
<evidence type="ECO:0000256" key="2">
    <source>
        <dbReference type="ARBA" id="ARBA00022729"/>
    </source>
</evidence>
<dbReference type="InterPro" id="IPR045588">
    <property type="entry name" value="CLSTN_C"/>
</dbReference>
<dbReference type="Pfam" id="PF00028">
    <property type="entry name" value="Cadherin"/>
    <property type="match status" value="1"/>
</dbReference>
<evidence type="ECO:0000256" key="14">
    <source>
        <dbReference type="SAM" id="SignalP"/>
    </source>
</evidence>
<dbReference type="InterPro" id="IPR002126">
    <property type="entry name" value="Cadherin-like_dom"/>
</dbReference>
<evidence type="ECO:0000313" key="17">
    <source>
        <dbReference type="WBParaSite" id="Hba_20968"/>
    </source>
</evidence>
<evidence type="ECO:0000256" key="11">
    <source>
        <dbReference type="ARBA" id="ARBA00035015"/>
    </source>
</evidence>
<keyword evidence="3" id="KW-0677">Repeat</keyword>
<keyword evidence="7" id="KW-0770">Synapse</keyword>
<dbReference type="GO" id="GO:0012505">
    <property type="term" value="C:endomembrane system"/>
    <property type="evidence" value="ECO:0007669"/>
    <property type="project" value="UniProtKB-SubCell"/>
</dbReference>
<comment type="subcellular location">
    <subcellularLocation>
        <location evidence="12">Endomembrane system</location>
        <topology evidence="12">Single-pass type I membrane protein</topology>
    </subcellularLocation>
    <subcellularLocation>
        <location evidence="10">Synapse</location>
    </subcellularLocation>
</comment>
<dbReference type="GO" id="GO:0009986">
    <property type="term" value="C:cell surface"/>
    <property type="evidence" value="ECO:0007669"/>
    <property type="project" value="TreeGrafter"/>
</dbReference>
<keyword evidence="2 14" id="KW-0732">Signal</keyword>
<evidence type="ECO:0000256" key="7">
    <source>
        <dbReference type="ARBA" id="ARBA00023018"/>
    </source>
</evidence>
<dbReference type="PANTHER" id="PTHR14139">
    <property type="entry name" value="CALSYNTENIN"/>
    <property type="match status" value="1"/>
</dbReference>
<organism evidence="16 17">
    <name type="scientific">Heterorhabditis bacteriophora</name>
    <name type="common">Entomopathogenic nematode worm</name>
    <dbReference type="NCBI Taxonomy" id="37862"/>
    <lineage>
        <taxon>Eukaryota</taxon>
        <taxon>Metazoa</taxon>
        <taxon>Ecdysozoa</taxon>
        <taxon>Nematoda</taxon>
        <taxon>Chromadorea</taxon>
        <taxon>Rhabditida</taxon>
        <taxon>Rhabditina</taxon>
        <taxon>Rhabditomorpha</taxon>
        <taxon>Strongyloidea</taxon>
        <taxon>Heterorhabditidae</taxon>
        <taxon>Heterorhabditis</taxon>
    </lineage>
</organism>
<dbReference type="InterPro" id="IPR015919">
    <property type="entry name" value="Cadherin-like_sf"/>
</dbReference>
<evidence type="ECO:0000256" key="10">
    <source>
        <dbReference type="ARBA" id="ARBA00034103"/>
    </source>
</evidence>
<dbReference type="Gene3D" id="2.60.120.200">
    <property type="match status" value="1"/>
</dbReference>
<keyword evidence="4 13" id="KW-0106">Calcium</keyword>
<keyword evidence="8" id="KW-0472">Membrane</keyword>
<dbReference type="GO" id="GO:0045211">
    <property type="term" value="C:postsynaptic membrane"/>
    <property type="evidence" value="ECO:0007669"/>
    <property type="project" value="TreeGrafter"/>
</dbReference>
<protein>
    <submittedName>
        <fullName evidence="17">CA domain-containing protein</fullName>
    </submittedName>
</protein>
<evidence type="ECO:0000256" key="12">
    <source>
        <dbReference type="ARBA" id="ARBA00046288"/>
    </source>
</evidence>
<evidence type="ECO:0000256" key="4">
    <source>
        <dbReference type="ARBA" id="ARBA00022837"/>
    </source>
</evidence>
<keyword evidence="5" id="KW-0130">Cell adhesion</keyword>
<evidence type="ECO:0000256" key="1">
    <source>
        <dbReference type="ARBA" id="ARBA00022692"/>
    </source>
</evidence>
<keyword evidence="6" id="KW-1133">Transmembrane helix</keyword>
<evidence type="ECO:0000259" key="15">
    <source>
        <dbReference type="PROSITE" id="PS50268"/>
    </source>
</evidence>
<dbReference type="Pfam" id="PF19699">
    <property type="entry name" value="CLSTN_C"/>
    <property type="match status" value="1"/>
</dbReference>
<evidence type="ECO:0000256" key="13">
    <source>
        <dbReference type="PROSITE-ProRule" id="PRU00043"/>
    </source>
</evidence>
<proteinExistence type="inferred from homology"/>
<dbReference type="Proteomes" id="UP000095283">
    <property type="component" value="Unplaced"/>
</dbReference>
<evidence type="ECO:0000256" key="6">
    <source>
        <dbReference type="ARBA" id="ARBA00022989"/>
    </source>
</evidence>
<sequence length="687" mass="76946">MRTALLISLCCIVAAKHHRHRVPIINLRGADQLVANIREDENVLNTVPDLAIVAETALQDLCVNTSFPPWKVLFHLKHRLLIGILVLQLLESRFAKEITYFLHEVAIILWTLGKVDHQIAVLKASDSDCGSPYGEICEYEITNGLKDFPFAISKQGILRNTQPLNYTQTKSYILTVVAIDCGMRRSKSALVTVNVEETCVQGISHTNDRHVLIYLLMFLYSNCGLSPATVSLLPSTSSSSSDESDDASSLSEVHFDGATNSVVVSTNTVKGLIPDKLALSFSMKHPKGTKEEQNNKQNILCESDDFNMNRHHFSVYVRHCKLEVVLRREAGSQAEFRAAEWRWAMPQVCDNEWHSYSLLFNGVDDVHLVVDGVSFKADERNPEILDDWPLHKTKQEKTKLVIGACWHGRQQTMAQFFRGSLSSVHLLLGSTETPAAIECAHRCPEQLQYTGIDEIIEGQSVTFSSDQSIVTLKASNTKEISKMLQRVAYTNIQEKPIPGHRSWNMATSVECKGGKKMELPSVKGYIFVEKESDPVLSLSGSVVLSADQHAVKTGTPMIPDIQITVSQTSSEGEVKDVTSSYPLDYCKVHLKPSRDMDLEYFSSPASLIASLQIDFEHDKEGILLRGEETAKGYREVLSKIHYFNTRPDSYSKRIYSIQCAMLKARVLSNELVVTVRKYQISSNNDIY</sequence>
<dbReference type="GO" id="GO:0005509">
    <property type="term" value="F:calcium ion binding"/>
    <property type="evidence" value="ECO:0007669"/>
    <property type="project" value="UniProtKB-UniRule"/>
</dbReference>